<accession>A0A927BQF3</accession>
<evidence type="ECO:0000313" key="2">
    <source>
        <dbReference type="Proteomes" id="UP000621560"/>
    </source>
</evidence>
<name>A0A927BQF3_9BACL</name>
<comment type="caution">
    <text evidence="1">The sequence shown here is derived from an EMBL/GenBank/DDBJ whole genome shotgun (WGS) entry which is preliminary data.</text>
</comment>
<protein>
    <submittedName>
        <fullName evidence="1">Uncharacterized protein</fullName>
    </submittedName>
</protein>
<dbReference type="EMBL" id="JACXIZ010000007">
    <property type="protein sequence ID" value="MBD2844041.1"/>
    <property type="molecule type" value="Genomic_DNA"/>
</dbReference>
<dbReference type="RefSeq" id="WP_190914337.1">
    <property type="nucleotide sequence ID" value="NZ_JACXIZ010000007.1"/>
</dbReference>
<sequence>MRKLIVFIEASLAYHRSHRQAYNAMLEIVFNARTPDNVPYYLVEIQGKDELHTVLKIPTT</sequence>
<proteinExistence type="predicted"/>
<keyword evidence="2" id="KW-1185">Reference proteome</keyword>
<evidence type="ECO:0000313" key="1">
    <source>
        <dbReference type="EMBL" id="MBD2844041.1"/>
    </source>
</evidence>
<gene>
    <name evidence="1" type="ORF">IDH44_02465</name>
</gene>
<dbReference type="Proteomes" id="UP000621560">
    <property type="component" value="Unassembled WGS sequence"/>
</dbReference>
<reference evidence="1" key="1">
    <citation type="submission" date="2020-09" db="EMBL/GenBank/DDBJ databases">
        <title>A novel bacterium of genus Paenibacillus, isolated from South China Sea.</title>
        <authorList>
            <person name="Huang H."/>
            <person name="Mo K."/>
            <person name="Hu Y."/>
        </authorList>
    </citation>
    <scope>NUCLEOTIDE SEQUENCE</scope>
    <source>
        <strain evidence="1">IB182496</strain>
    </source>
</reference>
<dbReference type="AlphaFoldDB" id="A0A927BQF3"/>
<organism evidence="1 2">
    <name type="scientific">Paenibacillus sabuli</name>
    <dbReference type="NCBI Taxonomy" id="2772509"/>
    <lineage>
        <taxon>Bacteria</taxon>
        <taxon>Bacillati</taxon>
        <taxon>Bacillota</taxon>
        <taxon>Bacilli</taxon>
        <taxon>Bacillales</taxon>
        <taxon>Paenibacillaceae</taxon>
        <taxon>Paenibacillus</taxon>
    </lineage>
</organism>